<comment type="caution">
    <text evidence="16">The sequence shown here is derived from an EMBL/GenBank/DDBJ whole genome shotgun (WGS) entry which is preliminary data.</text>
</comment>
<dbReference type="GO" id="GO:0006397">
    <property type="term" value="P:mRNA processing"/>
    <property type="evidence" value="ECO:0007669"/>
    <property type="project" value="UniProtKB-KW"/>
</dbReference>
<dbReference type="GO" id="GO:0007283">
    <property type="term" value="P:spermatogenesis"/>
    <property type="evidence" value="ECO:0007669"/>
    <property type="project" value="UniProtKB-KW"/>
</dbReference>
<dbReference type="SUPFAM" id="SSF46785">
    <property type="entry name" value="Winged helix' DNA-binding domain"/>
    <property type="match status" value="1"/>
</dbReference>
<dbReference type="Proteomes" id="UP001372834">
    <property type="component" value="Unassembled WGS sequence"/>
</dbReference>
<dbReference type="Pfam" id="PF08777">
    <property type="entry name" value="RRM_3"/>
    <property type="match status" value="1"/>
</dbReference>
<dbReference type="Gene3D" id="3.30.70.330">
    <property type="match status" value="2"/>
</dbReference>
<evidence type="ECO:0000256" key="10">
    <source>
        <dbReference type="ARBA" id="ARBA00029640"/>
    </source>
</evidence>
<keyword evidence="8" id="KW-0508">mRNA splicing</keyword>
<comment type="subcellular location">
    <subcellularLocation>
        <location evidence="1">Nucleus</location>
        <location evidence="1">Nucleoplasm</location>
    </subcellularLocation>
</comment>
<keyword evidence="3" id="KW-0507">mRNA processing</keyword>
<keyword evidence="4" id="KW-0677">Repeat</keyword>
<dbReference type="SMART" id="SM00360">
    <property type="entry name" value="RRM"/>
    <property type="match status" value="1"/>
</dbReference>
<dbReference type="GO" id="GO:0008380">
    <property type="term" value="P:RNA splicing"/>
    <property type="evidence" value="ECO:0007669"/>
    <property type="project" value="UniProtKB-KW"/>
</dbReference>
<keyword evidence="6" id="KW-0744">Spermatogenesis</keyword>
<dbReference type="PROSITE" id="PS50102">
    <property type="entry name" value="RRM"/>
    <property type="match status" value="1"/>
</dbReference>
<evidence type="ECO:0000256" key="8">
    <source>
        <dbReference type="ARBA" id="ARBA00023187"/>
    </source>
</evidence>
<evidence type="ECO:0000313" key="16">
    <source>
        <dbReference type="EMBL" id="KAK6645108.1"/>
    </source>
</evidence>
<feature type="domain" description="RRM" evidence="13">
    <location>
        <begin position="113"/>
        <end position="218"/>
    </location>
</feature>
<evidence type="ECO:0000256" key="6">
    <source>
        <dbReference type="ARBA" id="ARBA00022871"/>
    </source>
</evidence>
<dbReference type="Gene3D" id="1.10.10.10">
    <property type="entry name" value="Winged helix-like DNA-binding domain superfamily/Winged helix DNA-binding domain"/>
    <property type="match status" value="1"/>
</dbReference>
<dbReference type="PRINTS" id="PR00302">
    <property type="entry name" value="LUPUSLA"/>
</dbReference>
<dbReference type="InterPro" id="IPR036390">
    <property type="entry name" value="WH_DNA-bd_sf"/>
</dbReference>
<dbReference type="SUPFAM" id="SSF54928">
    <property type="entry name" value="RNA-binding domain, RBD"/>
    <property type="match status" value="1"/>
</dbReference>
<accession>A0AAN8SDS2</accession>
<feature type="domain" description="XRRM" evidence="15">
    <location>
        <begin position="375"/>
        <end position="487"/>
    </location>
</feature>
<dbReference type="SMART" id="SM00715">
    <property type="entry name" value="LA"/>
    <property type="match status" value="1"/>
</dbReference>
<dbReference type="InterPro" id="IPR000504">
    <property type="entry name" value="RRM_dom"/>
</dbReference>
<evidence type="ECO:0000259" key="13">
    <source>
        <dbReference type="PROSITE" id="PS50102"/>
    </source>
</evidence>
<dbReference type="GO" id="GO:0005654">
    <property type="term" value="C:nucleoplasm"/>
    <property type="evidence" value="ECO:0007669"/>
    <property type="project" value="UniProtKB-SubCell"/>
</dbReference>
<dbReference type="CDD" id="cd12290">
    <property type="entry name" value="RRM1_LARP7"/>
    <property type="match status" value="1"/>
</dbReference>
<feature type="compositionally biased region" description="Acidic residues" evidence="12">
    <location>
        <begin position="257"/>
        <end position="270"/>
    </location>
</feature>
<dbReference type="InterPro" id="IPR012677">
    <property type="entry name" value="Nucleotide-bd_a/b_plait_sf"/>
</dbReference>
<keyword evidence="9" id="KW-0539">Nucleus</keyword>
<dbReference type="InterPro" id="IPR006630">
    <property type="entry name" value="La_HTH"/>
</dbReference>
<dbReference type="InterPro" id="IPR035979">
    <property type="entry name" value="RBD_domain_sf"/>
</dbReference>
<evidence type="ECO:0000256" key="5">
    <source>
        <dbReference type="ARBA" id="ARBA00022782"/>
    </source>
</evidence>
<dbReference type="CDD" id="cd07323">
    <property type="entry name" value="LAM"/>
    <property type="match status" value="1"/>
</dbReference>
<evidence type="ECO:0000256" key="1">
    <source>
        <dbReference type="ARBA" id="ARBA00004642"/>
    </source>
</evidence>
<gene>
    <name evidence="16" type="ORF">RUM43_001384</name>
</gene>
<dbReference type="PROSITE" id="PS50961">
    <property type="entry name" value="HTH_LA"/>
    <property type="match status" value="1"/>
</dbReference>
<dbReference type="PANTHER" id="PTHR48039:SF5">
    <property type="entry name" value="RNA-BINDING PROTEIN 28"/>
    <property type="match status" value="1"/>
</dbReference>
<dbReference type="EMBL" id="JAWJWE010000001">
    <property type="protein sequence ID" value="KAK6645108.1"/>
    <property type="molecule type" value="Genomic_DNA"/>
</dbReference>
<dbReference type="PANTHER" id="PTHR48039">
    <property type="entry name" value="RNA-BINDING MOTIF PROTEIN 14B"/>
    <property type="match status" value="1"/>
</dbReference>
<evidence type="ECO:0000259" key="14">
    <source>
        <dbReference type="PROSITE" id="PS50961"/>
    </source>
</evidence>
<evidence type="ECO:0000259" key="15">
    <source>
        <dbReference type="PROSITE" id="PS51939"/>
    </source>
</evidence>
<dbReference type="InterPro" id="IPR036388">
    <property type="entry name" value="WH-like_DNA-bd_sf"/>
</dbReference>
<dbReference type="GO" id="GO:0030154">
    <property type="term" value="P:cell differentiation"/>
    <property type="evidence" value="ECO:0007669"/>
    <property type="project" value="UniProtKB-KW"/>
</dbReference>
<proteinExistence type="predicted"/>
<sequence>MQSDMYFENEQEEIPKAIRRRKKQLYECVRERMEFYFSDSNLQKDRFLSQLIKNDPQIDLEVFLKFNRIQQLTDNINDLRKALKKSEFLCLTQDKTKVFRNTPVKEKANVDACTIYVEQLSCDADHDWLKLIFSRYGKVDYVSIPKYRSTGKIKGFAFVEFETPEAANAALEEFEKEGCSLTAHMNPEKLCSIATFEDDKFDSKTHKQQVLKVSDENEYRKSTKRKFDKVEEKDNESEPEGKRSKKEKHKSQTEEAVGGDDDKDEENEQDDTIRSNNNIVSQDEMEPAGDVPIKKKKNRKKKKSLKSKYKDIKIYGLQILSKSDWKRLRNKYLNIQKEKMKKLKQHLYKSQMNYAQKQLQITNQVVEPATKPRFQFSKGLIVKICFDTPIRDGNHLNQFKCDAKTTDKVEYVDVEIGSTEAYVRFSDEKAVEEAVRGKRWENMYVMEGDEEQEYWEKMKRDRCEKFENKKKFAKRRGRNKIIDKTEKLMSKRIRLSVDE</sequence>
<feature type="region of interest" description="Disordered" evidence="12">
    <location>
        <begin position="205"/>
        <end position="305"/>
    </location>
</feature>
<dbReference type="AlphaFoldDB" id="A0AAN8SDS2"/>
<dbReference type="InterPro" id="IPR002344">
    <property type="entry name" value="Lupus_La"/>
</dbReference>
<keyword evidence="7 11" id="KW-0694">RNA-binding</keyword>
<evidence type="ECO:0000256" key="4">
    <source>
        <dbReference type="ARBA" id="ARBA00022737"/>
    </source>
</evidence>
<evidence type="ECO:0000256" key="3">
    <source>
        <dbReference type="ARBA" id="ARBA00022664"/>
    </source>
</evidence>
<dbReference type="InterPro" id="IPR051945">
    <property type="entry name" value="RRM_MRD1_RNA_proc_ribogen"/>
</dbReference>
<evidence type="ECO:0000256" key="9">
    <source>
        <dbReference type="ARBA" id="ARBA00023242"/>
    </source>
</evidence>
<name>A0AAN8SDS2_POLSC</name>
<dbReference type="GO" id="GO:1990904">
    <property type="term" value="C:ribonucleoprotein complex"/>
    <property type="evidence" value="ECO:0007669"/>
    <property type="project" value="UniProtKB-UniRule"/>
</dbReference>
<evidence type="ECO:0000256" key="12">
    <source>
        <dbReference type="SAM" id="MobiDB-lite"/>
    </source>
</evidence>
<feature type="domain" description="HTH La-type RNA-binding" evidence="14">
    <location>
        <begin position="19"/>
        <end position="108"/>
    </location>
</feature>
<dbReference type="InterPro" id="IPR034887">
    <property type="entry name" value="LARP7_RRM1"/>
</dbReference>
<dbReference type="InterPro" id="IPR014886">
    <property type="entry name" value="La_xRRM"/>
</dbReference>
<feature type="compositionally biased region" description="Basic residues" evidence="12">
    <location>
        <begin position="294"/>
        <end position="305"/>
    </location>
</feature>
<protein>
    <recommendedName>
        <fullName evidence="2">La-related protein 7</fullName>
    </recommendedName>
    <alternativeName>
        <fullName evidence="10">La ribonucleoprotein domain family member 7</fullName>
    </alternativeName>
</protein>
<dbReference type="Pfam" id="PF05383">
    <property type="entry name" value="La"/>
    <property type="match status" value="1"/>
</dbReference>
<keyword evidence="5" id="KW-0221">Differentiation</keyword>
<evidence type="ECO:0000256" key="7">
    <source>
        <dbReference type="ARBA" id="ARBA00022884"/>
    </source>
</evidence>
<evidence type="ECO:0000313" key="17">
    <source>
        <dbReference type="Proteomes" id="UP001372834"/>
    </source>
</evidence>
<dbReference type="GO" id="GO:0003729">
    <property type="term" value="F:mRNA binding"/>
    <property type="evidence" value="ECO:0007669"/>
    <property type="project" value="TreeGrafter"/>
</dbReference>
<dbReference type="PROSITE" id="PS51939">
    <property type="entry name" value="XRRM"/>
    <property type="match status" value="1"/>
</dbReference>
<dbReference type="Pfam" id="PF00076">
    <property type="entry name" value="RRM_1"/>
    <property type="match status" value="1"/>
</dbReference>
<reference evidence="16 17" key="1">
    <citation type="submission" date="2023-10" db="EMBL/GenBank/DDBJ databases">
        <title>Genomes of two closely related lineages of the louse Polyplax serrata with different host specificities.</title>
        <authorList>
            <person name="Martinu J."/>
            <person name="Tarabai H."/>
            <person name="Stefka J."/>
            <person name="Hypsa V."/>
        </authorList>
    </citation>
    <scope>NUCLEOTIDE SEQUENCE [LARGE SCALE GENOMIC DNA]</scope>
    <source>
        <strain evidence="16">HR10_N</strain>
    </source>
</reference>
<evidence type="ECO:0000256" key="11">
    <source>
        <dbReference type="PROSITE-ProRule" id="PRU00332"/>
    </source>
</evidence>
<evidence type="ECO:0000256" key="2">
    <source>
        <dbReference type="ARBA" id="ARBA00015867"/>
    </source>
</evidence>
<organism evidence="16 17">
    <name type="scientific">Polyplax serrata</name>
    <name type="common">Common mouse louse</name>
    <dbReference type="NCBI Taxonomy" id="468196"/>
    <lineage>
        <taxon>Eukaryota</taxon>
        <taxon>Metazoa</taxon>
        <taxon>Ecdysozoa</taxon>
        <taxon>Arthropoda</taxon>
        <taxon>Hexapoda</taxon>
        <taxon>Insecta</taxon>
        <taxon>Pterygota</taxon>
        <taxon>Neoptera</taxon>
        <taxon>Paraneoptera</taxon>
        <taxon>Psocodea</taxon>
        <taxon>Troctomorpha</taxon>
        <taxon>Phthiraptera</taxon>
        <taxon>Anoplura</taxon>
        <taxon>Polyplacidae</taxon>
        <taxon>Polyplax</taxon>
    </lineage>
</organism>